<dbReference type="GO" id="GO:0016279">
    <property type="term" value="F:protein-lysine N-methyltransferase activity"/>
    <property type="evidence" value="ECO:0007669"/>
    <property type="project" value="InterPro"/>
</dbReference>
<dbReference type="InterPro" id="IPR029063">
    <property type="entry name" value="SAM-dependent_MTases_sf"/>
</dbReference>
<evidence type="ECO:0000256" key="3">
    <source>
        <dbReference type="ARBA" id="ARBA00022691"/>
    </source>
</evidence>
<proteinExistence type="predicted"/>
<dbReference type="PANTHER" id="PTHR13610:SF9">
    <property type="entry name" value="FI06469P"/>
    <property type="match status" value="1"/>
</dbReference>
<evidence type="ECO:0000256" key="2">
    <source>
        <dbReference type="ARBA" id="ARBA00022679"/>
    </source>
</evidence>
<dbReference type="Gene3D" id="3.40.50.150">
    <property type="entry name" value="Vaccinia Virus protein VP39"/>
    <property type="match status" value="1"/>
</dbReference>
<evidence type="ECO:0000313" key="4">
    <source>
        <dbReference type="EMBL" id="SEM22538.1"/>
    </source>
</evidence>
<name>A0A1H7WND8_9BACT</name>
<protein>
    <submittedName>
        <fullName evidence="4">Mycolic acid cyclopropane synthetase</fullName>
    </submittedName>
</protein>
<evidence type="ECO:0000256" key="1">
    <source>
        <dbReference type="ARBA" id="ARBA00022603"/>
    </source>
</evidence>
<gene>
    <name evidence="4" type="ORF">SAMN04489760_10736</name>
</gene>
<keyword evidence="2" id="KW-0808">Transferase</keyword>
<dbReference type="RefSeq" id="WP_093882907.1">
    <property type="nucleotide sequence ID" value="NZ_FOBS01000007.1"/>
</dbReference>
<reference evidence="4 5" key="1">
    <citation type="submission" date="2016-10" db="EMBL/GenBank/DDBJ databases">
        <authorList>
            <person name="de Groot N.N."/>
        </authorList>
    </citation>
    <scope>NUCLEOTIDE SEQUENCE [LARGE SCALE GENOMIC DNA]</scope>
    <source>
        <strain evidence="4 5">DSM 8423</strain>
    </source>
</reference>
<dbReference type="STRING" id="43775.SAMN04489760_10736"/>
<organism evidence="4 5">
    <name type="scientific">Syntrophus gentianae</name>
    <dbReference type="NCBI Taxonomy" id="43775"/>
    <lineage>
        <taxon>Bacteria</taxon>
        <taxon>Pseudomonadati</taxon>
        <taxon>Thermodesulfobacteriota</taxon>
        <taxon>Syntrophia</taxon>
        <taxon>Syntrophales</taxon>
        <taxon>Syntrophaceae</taxon>
        <taxon>Syntrophus</taxon>
    </lineage>
</organism>
<evidence type="ECO:0000313" key="5">
    <source>
        <dbReference type="Proteomes" id="UP000198744"/>
    </source>
</evidence>
<dbReference type="Pfam" id="PF02353">
    <property type="entry name" value="CMAS"/>
    <property type="match status" value="1"/>
</dbReference>
<dbReference type="AlphaFoldDB" id="A0A1H7WND8"/>
<dbReference type="SUPFAM" id="SSF53335">
    <property type="entry name" value="S-adenosyl-L-methionine-dependent methyltransferases"/>
    <property type="match status" value="1"/>
</dbReference>
<dbReference type="InterPro" id="IPR026170">
    <property type="entry name" value="FAM173A/B"/>
</dbReference>
<dbReference type="CDD" id="cd02440">
    <property type="entry name" value="AdoMet_MTases"/>
    <property type="match status" value="1"/>
</dbReference>
<dbReference type="EMBL" id="FOBS01000007">
    <property type="protein sequence ID" value="SEM22538.1"/>
    <property type="molecule type" value="Genomic_DNA"/>
</dbReference>
<keyword evidence="1" id="KW-0489">Methyltransferase</keyword>
<dbReference type="Proteomes" id="UP000198744">
    <property type="component" value="Unassembled WGS sequence"/>
</dbReference>
<keyword evidence="5" id="KW-1185">Reference proteome</keyword>
<dbReference type="PANTHER" id="PTHR13610">
    <property type="entry name" value="METHYLTRANSFERASE DOMAIN-CONTAINING PROTEIN"/>
    <property type="match status" value="1"/>
</dbReference>
<sequence>MPTWLVITFTILGTAAVLKLLHAFAIVAVHPVTQGAMYVSTARVKIRKALDAVSMKPGELLIDLGCGDGRTLREARKRYGVICHGFEINPLAFLKAKLLTFGRKGTKVFYRNFWGVDLGKADVISCYLFPDVMQRLEKKLAGELACGARVISFNFPIPGWKPLSILRAESRLHNDPIFIYRIPESLPGRHSAGIDP</sequence>
<dbReference type="GO" id="GO:0032259">
    <property type="term" value="P:methylation"/>
    <property type="evidence" value="ECO:0007669"/>
    <property type="project" value="UniProtKB-KW"/>
</dbReference>
<accession>A0A1H7WND8</accession>
<dbReference type="OrthoDB" id="5510758at2"/>
<keyword evidence="3" id="KW-0949">S-adenosyl-L-methionine</keyword>